<dbReference type="FunFam" id="3.30.1380.20:FF:000002">
    <property type="entry name" value="Trafficking protein particle complex subunit"/>
    <property type="match status" value="1"/>
</dbReference>
<comment type="similarity">
    <text evidence="2 7">Belongs to the TRAPP small subunits family. BET3 subfamily.</text>
</comment>
<dbReference type="CDD" id="cd14943">
    <property type="entry name" value="TRAPPC5_Trs31"/>
    <property type="match status" value="1"/>
</dbReference>
<reference evidence="9" key="1">
    <citation type="submission" date="2020-07" db="EMBL/GenBank/DDBJ databases">
        <title>Draft Genome Sequence of a Deep-Sea Yeast, Naganishia (Cryptococcus) liquefaciens strain N6.</title>
        <authorList>
            <person name="Han Y.W."/>
            <person name="Kajitani R."/>
            <person name="Morimoto H."/>
            <person name="Parhat M."/>
            <person name="Tsubouchi H."/>
            <person name="Bakenova O."/>
            <person name="Ogata M."/>
            <person name="Argunhan B."/>
            <person name="Aoki R."/>
            <person name="Kajiwara S."/>
            <person name="Itoh T."/>
            <person name="Iwasaki H."/>
        </authorList>
    </citation>
    <scope>NUCLEOTIDE SEQUENCE</scope>
    <source>
        <strain evidence="9">N6</strain>
    </source>
</reference>
<keyword evidence="4 7" id="KW-0256">Endoplasmic reticulum</keyword>
<evidence type="ECO:0000256" key="8">
    <source>
        <dbReference type="SAM" id="MobiDB-lite"/>
    </source>
</evidence>
<comment type="subunit">
    <text evidence="7">Part of the multisubunit TRAPP (transport protein particle) complex.</text>
</comment>
<comment type="subcellular location">
    <subcellularLocation>
        <location evidence="1">Endoplasmic reticulum</location>
    </subcellularLocation>
    <subcellularLocation>
        <location evidence="7">Golgi apparatus</location>
        <location evidence="7">cis-Golgi network</location>
    </subcellularLocation>
</comment>
<evidence type="ECO:0000313" key="10">
    <source>
        <dbReference type="Proteomes" id="UP000620104"/>
    </source>
</evidence>
<keyword evidence="10" id="KW-1185">Reference proteome</keyword>
<dbReference type="PANTHER" id="PTHR20902:SF0">
    <property type="entry name" value="TRAFFICKING PROTEIN PARTICLE COMPLEX SUBUNIT 5"/>
    <property type="match status" value="1"/>
</dbReference>
<dbReference type="EMBL" id="BLZA01000017">
    <property type="protein sequence ID" value="GHJ86072.1"/>
    <property type="molecule type" value="Genomic_DNA"/>
</dbReference>
<evidence type="ECO:0000256" key="2">
    <source>
        <dbReference type="ARBA" id="ARBA00006218"/>
    </source>
</evidence>
<evidence type="ECO:0000256" key="7">
    <source>
        <dbReference type="PIRNR" id="PIRNR017479"/>
    </source>
</evidence>
<dbReference type="Pfam" id="PF04051">
    <property type="entry name" value="TRAPP"/>
    <property type="match status" value="1"/>
</dbReference>
<evidence type="ECO:0000256" key="6">
    <source>
        <dbReference type="ARBA" id="ARBA00023034"/>
    </source>
</evidence>
<evidence type="ECO:0000313" key="9">
    <source>
        <dbReference type="EMBL" id="GHJ86072.1"/>
    </source>
</evidence>
<accession>A0A8H3TRU8</accession>
<evidence type="ECO:0000256" key="4">
    <source>
        <dbReference type="ARBA" id="ARBA00022824"/>
    </source>
</evidence>
<dbReference type="Gene3D" id="3.30.1380.20">
    <property type="entry name" value="Trafficking protein particle complex subunit 3"/>
    <property type="match status" value="1"/>
</dbReference>
<dbReference type="GO" id="GO:1990070">
    <property type="term" value="C:TRAPPI protein complex"/>
    <property type="evidence" value="ECO:0007669"/>
    <property type="project" value="TreeGrafter"/>
</dbReference>
<dbReference type="AlphaFoldDB" id="A0A8H3TRU8"/>
<keyword evidence="6 7" id="KW-0333">Golgi apparatus</keyword>
<dbReference type="InterPro" id="IPR007194">
    <property type="entry name" value="TRAPP_component"/>
</dbReference>
<dbReference type="SUPFAM" id="SSF111126">
    <property type="entry name" value="Ligand-binding domain in the NO signalling and Golgi transport"/>
    <property type="match status" value="1"/>
</dbReference>
<name>A0A8H3TRU8_9TREE</name>
<organism evidence="9 10">
    <name type="scientific">Naganishia liquefaciens</name>
    <dbReference type="NCBI Taxonomy" id="104408"/>
    <lineage>
        <taxon>Eukaryota</taxon>
        <taxon>Fungi</taxon>
        <taxon>Dikarya</taxon>
        <taxon>Basidiomycota</taxon>
        <taxon>Agaricomycotina</taxon>
        <taxon>Tremellomycetes</taxon>
        <taxon>Filobasidiales</taxon>
        <taxon>Filobasidiaceae</taxon>
        <taxon>Naganishia</taxon>
    </lineage>
</organism>
<dbReference type="OrthoDB" id="10254842at2759"/>
<proteinExistence type="inferred from homology"/>
<comment type="caution">
    <text evidence="9">The sequence shown here is derived from an EMBL/GenBank/DDBJ whole genome shotgun (WGS) entry which is preliminary data.</text>
</comment>
<dbReference type="InterPro" id="IPR024096">
    <property type="entry name" value="NO_sig/Golgi_transp_ligand-bd"/>
</dbReference>
<dbReference type="Proteomes" id="UP000620104">
    <property type="component" value="Unassembled WGS sequence"/>
</dbReference>
<keyword evidence="5 7" id="KW-0931">ER-Golgi transport</keyword>
<dbReference type="PANTHER" id="PTHR20902">
    <property type="entry name" value="41-2 PROTEIN ANTIGEN-RELATED"/>
    <property type="match status" value="1"/>
</dbReference>
<dbReference type="GO" id="GO:0006888">
    <property type="term" value="P:endoplasmic reticulum to Golgi vesicle-mediated transport"/>
    <property type="evidence" value="ECO:0007669"/>
    <property type="project" value="TreeGrafter"/>
</dbReference>
<dbReference type="PIRSF" id="PIRSF017479">
    <property type="entry name" value="TRAPP_I_complex_Trs31"/>
    <property type="match status" value="1"/>
</dbReference>
<evidence type="ECO:0000256" key="5">
    <source>
        <dbReference type="ARBA" id="ARBA00022892"/>
    </source>
</evidence>
<gene>
    <name evidence="9" type="ORF">NliqN6_2474</name>
</gene>
<protein>
    <recommendedName>
        <fullName evidence="7">Trafficking protein particle complex subunit</fullName>
    </recommendedName>
</protein>
<feature type="region of interest" description="Disordered" evidence="8">
    <location>
        <begin position="1"/>
        <end position="29"/>
    </location>
</feature>
<evidence type="ECO:0000256" key="1">
    <source>
        <dbReference type="ARBA" id="ARBA00004240"/>
    </source>
</evidence>
<dbReference type="GO" id="GO:1990071">
    <property type="term" value="C:TRAPPII protein complex"/>
    <property type="evidence" value="ECO:0007669"/>
    <property type="project" value="TreeGrafter"/>
</dbReference>
<feature type="compositionally biased region" description="Low complexity" evidence="8">
    <location>
        <begin position="10"/>
        <end position="29"/>
    </location>
</feature>
<sequence length="252" mass="26973">MSRLSMFGGSSAPTTSSAPAATPPSAAAAKRQSSYLSSQLTSLSLGGSSAAAQSPAGASSSLSIIDRPLNRMRGAEVGLAAWAFLYSGIIAYSQNRVDSVVELENRLAALGREAGKRIIAVQMLRNAQTANLKDPKREHRLIPILQYIHTQIYRYCFGKPADGLEKSVDGDDEYMLTSNQPPLTQHISTPRDLSQLSCEAYTAGLIEGVLEGLEIQARVTAHTVPTEAFPNRTVILIKLDQAVMDREAGLGK</sequence>
<dbReference type="InterPro" id="IPR016696">
    <property type="entry name" value="TRAPP-I_su5"/>
</dbReference>
<evidence type="ECO:0000256" key="3">
    <source>
        <dbReference type="ARBA" id="ARBA00022448"/>
    </source>
</evidence>
<dbReference type="GO" id="GO:0005783">
    <property type="term" value="C:endoplasmic reticulum"/>
    <property type="evidence" value="ECO:0007669"/>
    <property type="project" value="UniProtKB-SubCell"/>
</dbReference>
<keyword evidence="3 7" id="KW-0813">Transport</keyword>
<dbReference type="GO" id="GO:1990072">
    <property type="term" value="C:TRAPPIII protein complex"/>
    <property type="evidence" value="ECO:0007669"/>
    <property type="project" value="TreeGrafter"/>
</dbReference>